<keyword evidence="1" id="KW-0648">Protein biosynthesis</keyword>
<dbReference type="AlphaFoldDB" id="A0A9E7KM69"/>
<dbReference type="EMBL" id="CP097510">
    <property type="protein sequence ID" value="URE24082.1"/>
    <property type="molecule type" value="Genomic_DNA"/>
</dbReference>
<protein>
    <submittedName>
        <fullName evidence="1">Eukaryotic translation initiation factor 2</fullName>
    </submittedName>
</protein>
<dbReference type="OrthoDB" id="1045173at2759"/>
<keyword evidence="2" id="KW-1185">Reference proteome</keyword>
<accession>A0A9E7KM69</accession>
<proteinExistence type="predicted"/>
<sequence length="191" mass="21164">MSNWRWNRFYSPRLYDSPPVDLDPSRLSRALIVGATADSRSDPVRTGYGCDARYGGRSQRTRDPTRLEQDIGGSFAARPRHRWGEARSLSEPSDLELAIRIIGETRRGYPTKLAAALLHLGLVLSIFRSSSASASVIAVPSASISLLGSDTLAIFQDLRVSSRPRADPYADPAFKDSTEVYRLHKKCLVKD</sequence>
<dbReference type="Proteomes" id="UP001055439">
    <property type="component" value="Chromosome 8"/>
</dbReference>
<organism evidence="1 2">
    <name type="scientific">Musa troglodytarum</name>
    <name type="common">fe'i banana</name>
    <dbReference type="NCBI Taxonomy" id="320322"/>
    <lineage>
        <taxon>Eukaryota</taxon>
        <taxon>Viridiplantae</taxon>
        <taxon>Streptophyta</taxon>
        <taxon>Embryophyta</taxon>
        <taxon>Tracheophyta</taxon>
        <taxon>Spermatophyta</taxon>
        <taxon>Magnoliopsida</taxon>
        <taxon>Liliopsida</taxon>
        <taxon>Zingiberales</taxon>
        <taxon>Musaceae</taxon>
        <taxon>Musa</taxon>
    </lineage>
</organism>
<name>A0A9E7KM69_9LILI</name>
<evidence type="ECO:0000313" key="2">
    <source>
        <dbReference type="Proteomes" id="UP001055439"/>
    </source>
</evidence>
<keyword evidence="1" id="KW-0396">Initiation factor</keyword>
<reference evidence="1" key="1">
    <citation type="submission" date="2022-05" db="EMBL/GenBank/DDBJ databases">
        <title>The Musa troglodytarum L. genome provides insights into the mechanism of non-climacteric behaviour and enrichment of carotenoids.</title>
        <authorList>
            <person name="Wang J."/>
        </authorList>
    </citation>
    <scope>NUCLEOTIDE SEQUENCE</scope>
    <source>
        <tissue evidence="1">Leaf</tissue>
    </source>
</reference>
<dbReference type="GO" id="GO:0003743">
    <property type="term" value="F:translation initiation factor activity"/>
    <property type="evidence" value="ECO:0007669"/>
    <property type="project" value="UniProtKB-KW"/>
</dbReference>
<evidence type="ECO:0000313" key="1">
    <source>
        <dbReference type="EMBL" id="URE24082.1"/>
    </source>
</evidence>
<gene>
    <name evidence="1" type="ORF">MUK42_30138</name>
</gene>